<feature type="signal peptide" evidence="1">
    <location>
        <begin position="1"/>
        <end position="23"/>
    </location>
</feature>
<evidence type="ECO:0000313" key="2">
    <source>
        <dbReference type="EMBL" id="VVP60763.1"/>
    </source>
</evidence>
<feature type="chain" id="PRO_5022983784" description="DUF4352 domain-containing protein" evidence="1">
    <location>
        <begin position="24"/>
        <end position="182"/>
    </location>
</feature>
<evidence type="ECO:0008006" key="4">
    <source>
        <dbReference type="Google" id="ProtNLM"/>
    </source>
</evidence>
<name>A0A5E7QPF6_PSEFL</name>
<accession>A0A5E7QPF6</accession>
<sequence length="182" mass="19556" precursor="true">MTKKTLWAPALLMISFFTAPAFSDTPAPESSMLRDSASSVMSSLISTGKNLVGGITDGVTKGRESTESSDGAVVLSGLEPMTEMLIVELLSVEPPKSPGMNVLIGFKNNTNKPVRVINLKQTGALLVIEQGGYSRALLQDLVNPDEVTIPANTGVRQNFVFEDSVKDIKSVRIFGKDWVLVK</sequence>
<dbReference type="AlphaFoldDB" id="A0A5E7QPF6"/>
<organism evidence="2 3">
    <name type="scientific">Pseudomonas fluorescens</name>
    <dbReference type="NCBI Taxonomy" id="294"/>
    <lineage>
        <taxon>Bacteria</taxon>
        <taxon>Pseudomonadati</taxon>
        <taxon>Pseudomonadota</taxon>
        <taxon>Gammaproteobacteria</taxon>
        <taxon>Pseudomonadales</taxon>
        <taxon>Pseudomonadaceae</taxon>
        <taxon>Pseudomonas</taxon>
    </lineage>
</organism>
<evidence type="ECO:0000313" key="3">
    <source>
        <dbReference type="Proteomes" id="UP000375525"/>
    </source>
</evidence>
<dbReference type="RefSeq" id="WP_224790343.1">
    <property type="nucleotide sequence ID" value="NZ_CABVIH010000058.1"/>
</dbReference>
<gene>
    <name evidence="2" type="ORF">PS880_06198</name>
</gene>
<proteinExistence type="predicted"/>
<keyword evidence="1" id="KW-0732">Signal</keyword>
<dbReference type="Proteomes" id="UP000375525">
    <property type="component" value="Unassembled WGS sequence"/>
</dbReference>
<dbReference type="EMBL" id="CABVIH010000058">
    <property type="protein sequence ID" value="VVP60763.1"/>
    <property type="molecule type" value="Genomic_DNA"/>
</dbReference>
<evidence type="ECO:0000256" key="1">
    <source>
        <dbReference type="SAM" id="SignalP"/>
    </source>
</evidence>
<protein>
    <recommendedName>
        <fullName evidence="4">DUF4352 domain-containing protein</fullName>
    </recommendedName>
</protein>
<reference evidence="2 3" key="1">
    <citation type="submission" date="2019-09" db="EMBL/GenBank/DDBJ databases">
        <authorList>
            <person name="Chandra G."/>
            <person name="Truman W A."/>
        </authorList>
    </citation>
    <scope>NUCLEOTIDE SEQUENCE [LARGE SCALE GENOMIC DNA]</scope>
    <source>
        <strain evidence="2">PS880</strain>
    </source>
</reference>